<protein>
    <submittedName>
        <fullName evidence="1">Uncharacterized protein</fullName>
    </submittedName>
</protein>
<dbReference type="Proteomes" id="UP000283458">
    <property type="component" value="Unassembled WGS sequence"/>
</dbReference>
<dbReference type="AlphaFoldDB" id="A0A418VZV7"/>
<evidence type="ECO:0000313" key="2">
    <source>
        <dbReference type="Proteomes" id="UP000283458"/>
    </source>
</evidence>
<dbReference type="EMBL" id="QYUL01000001">
    <property type="protein sequence ID" value="RJF83310.1"/>
    <property type="molecule type" value="Genomic_DNA"/>
</dbReference>
<proteinExistence type="predicted"/>
<comment type="caution">
    <text evidence="1">The sequence shown here is derived from an EMBL/GenBank/DDBJ whole genome shotgun (WGS) entry which is preliminary data.</text>
</comment>
<organism evidence="1 2">
    <name type="scientific">Azospirillum cavernae</name>
    <dbReference type="NCBI Taxonomy" id="2320860"/>
    <lineage>
        <taxon>Bacteria</taxon>
        <taxon>Pseudomonadati</taxon>
        <taxon>Pseudomonadota</taxon>
        <taxon>Alphaproteobacteria</taxon>
        <taxon>Rhodospirillales</taxon>
        <taxon>Azospirillaceae</taxon>
        <taxon>Azospirillum</taxon>
    </lineage>
</organism>
<reference evidence="1 2" key="1">
    <citation type="submission" date="2018-09" db="EMBL/GenBank/DDBJ databases">
        <authorList>
            <person name="Zhu H."/>
        </authorList>
    </citation>
    <scope>NUCLEOTIDE SEQUENCE [LARGE SCALE GENOMIC DNA]</scope>
    <source>
        <strain evidence="1 2">K2W22B-5</strain>
    </source>
</reference>
<name>A0A418VZV7_9PROT</name>
<evidence type="ECO:0000313" key="1">
    <source>
        <dbReference type="EMBL" id="RJF83310.1"/>
    </source>
</evidence>
<accession>A0A418VZV7</accession>
<keyword evidence="2" id="KW-1185">Reference proteome</keyword>
<sequence>MRRAALSLAVAAGLPRAGAFGNKASDARLLRRERLQDTDEHGYQRMDTDKKYRSQFVFIG</sequence>
<gene>
    <name evidence="1" type="ORF">D3877_01030</name>
</gene>